<dbReference type="Proteomes" id="UP000763088">
    <property type="component" value="Unassembled WGS sequence"/>
</dbReference>
<organism evidence="2 3">
    <name type="scientific">Xylanibacter ruminicola</name>
    <name type="common">Prevotella ruminicola</name>
    <dbReference type="NCBI Taxonomy" id="839"/>
    <lineage>
        <taxon>Bacteria</taxon>
        <taxon>Pseudomonadati</taxon>
        <taxon>Bacteroidota</taxon>
        <taxon>Bacteroidia</taxon>
        <taxon>Bacteroidales</taxon>
        <taxon>Prevotellaceae</taxon>
        <taxon>Xylanibacter</taxon>
    </lineage>
</organism>
<gene>
    <name evidence="2" type="ORF">E7102_12205</name>
</gene>
<dbReference type="Pfam" id="PF13189">
    <property type="entry name" value="Cytidylate_kin2"/>
    <property type="match status" value="1"/>
</dbReference>
<keyword evidence="2" id="KW-0808">Transferase</keyword>
<evidence type="ECO:0000313" key="2">
    <source>
        <dbReference type="EMBL" id="MBE6267206.1"/>
    </source>
</evidence>
<keyword evidence="2" id="KW-0418">Kinase</keyword>
<keyword evidence="1" id="KW-0175">Coiled coil</keyword>
<protein>
    <submittedName>
        <fullName evidence="2">Cytidylate kinase-like family protein</fullName>
    </submittedName>
</protein>
<reference evidence="2" key="1">
    <citation type="submission" date="2019-04" db="EMBL/GenBank/DDBJ databases">
        <title>Evolution of Biomass-Degrading Anaerobic Consortia Revealed by Metagenomics.</title>
        <authorList>
            <person name="Peng X."/>
        </authorList>
    </citation>
    <scope>NUCLEOTIDE SEQUENCE</scope>
    <source>
        <strain evidence="2">SIG141</strain>
    </source>
</reference>
<feature type="coiled-coil region" evidence="1">
    <location>
        <begin position="146"/>
        <end position="173"/>
    </location>
</feature>
<dbReference type="Gene3D" id="3.40.50.300">
    <property type="entry name" value="P-loop containing nucleotide triphosphate hydrolases"/>
    <property type="match status" value="1"/>
</dbReference>
<dbReference type="GO" id="GO:0016301">
    <property type="term" value="F:kinase activity"/>
    <property type="evidence" value="ECO:0007669"/>
    <property type="project" value="UniProtKB-KW"/>
</dbReference>
<evidence type="ECO:0000256" key="1">
    <source>
        <dbReference type="SAM" id="Coils"/>
    </source>
</evidence>
<accession>A0A928BV18</accession>
<name>A0A928BV18_XYLRU</name>
<proteinExistence type="predicted"/>
<dbReference type="InterPro" id="IPR027417">
    <property type="entry name" value="P-loop_NTPase"/>
</dbReference>
<comment type="caution">
    <text evidence="2">The sequence shown here is derived from an EMBL/GenBank/DDBJ whole genome shotgun (WGS) entry which is preliminary data.</text>
</comment>
<dbReference type="EMBL" id="SUYD01000017">
    <property type="protein sequence ID" value="MBE6267206.1"/>
    <property type="molecule type" value="Genomic_DNA"/>
</dbReference>
<dbReference type="SUPFAM" id="SSF52540">
    <property type="entry name" value="P-loop containing nucleoside triphosphate hydrolases"/>
    <property type="match status" value="1"/>
</dbReference>
<sequence>MNRNEKFVITINRELGSGGRTVGRMLAEKLDVPFYDKALIKALEDKYKLSVEEIERLKGQSNSWWANFKRVVGLGHSVNPNNFVNQDDDEPETLTTDMIFKAEKEILLGMAHDESCVIAGRSGFFVLKSHPNHVSILIQAPMESRIKRVMRRQNKTEEEAKKSIKEVDKMREEYVKNYAHTSRYDTRNYDLVINMDGKTEAEAVDLILKYIG</sequence>
<evidence type="ECO:0000313" key="3">
    <source>
        <dbReference type="Proteomes" id="UP000763088"/>
    </source>
</evidence>
<dbReference type="AlphaFoldDB" id="A0A928BV18"/>